<name>A0A6N9TPP7_DISTH</name>
<dbReference type="PROSITE" id="PS51125">
    <property type="entry name" value="NHL"/>
    <property type="match status" value="4"/>
</dbReference>
<dbReference type="InterPro" id="IPR011042">
    <property type="entry name" value="6-blade_b-propeller_TolB-like"/>
</dbReference>
<evidence type="ECO:0000256" key="2">
    <source>
        <dbReference type="PROSITE-ProRule" id="PRU00504"/>
    </source>
</evidence>
<dbReference type="InterPro" id="IPR050952">
    <property type="entry name" value="TRIM-NHL_E3_ligases"/>
</dbReference>
<keyword evidence="1" id="KW-0677">Repeat</keyword>
<dbReference type="EMBL" id="JAAGRR010000004">
    <property type="protein sequence ID" value="NDY41417.1"/>
    <property type="molecule type" value="Genomic_DNA"/>
</dbReference>
<dbReference type="RefSeq" id="WP_163297578.1">
    <property type="nucleotide sequence ID" value="NZ_JAAGRR010000004.1"/>
</dbReference>
<dbReference type="GO" id="GO:0008270">
    <property type="term" value="F:zinc ion binding"/>
    <property type="evidence" value="ECO:0007669"/>
    <property type="project" value="UniProtKB-KW"/>
</dbReference>
<gene>
    <name evidence="4" type="ORF">G3N55_00935</name>
</gene>
<evidence type="ECO:0000256" key="1">
    <source>
        <dbReference type="ARBA" id="ARBA00022737"/>
    </source>
</evidence>
<protein>
    <submittedName>
        <fullName evidence="4">6-bladed beta-propeller</fullName>
    </submittedName>
</protein>
<feature type="repeat" description="NHL" evidence="2">
    <location>
        <begin position="298"/>
        <end position="341"/>
    </location>
</feature>
<feature type="repeat" description="NHL" evidence="2">
    <location>
        <begin position="204"/>
        <end position="247"/>
    </location>
</feature>
<reference evidence="4 5" key="1">
    <citation type="submission" date="2020-02" db="EMBL/GenBank/DDBJ databases">
        <title>Comparative genomics of sulfur disproportionating microorganisms.</title>
        <authorList>
            <person name="Ward L.M."/>
            <person name="Bertran E."/>
            <person name="Johnston D.T."/>
        </authorList>
    </citation>
    <scope>NUCLEOTIDE SEQUENCE [LARGE SCALE GENOMIC DNA]</scope>
    <source>
        <strain evidence="4 5">DSM 100025</strain>
    </source>
</reference>
<dbReference type="PROSITE" id="PS51257">
    <property type="entry name" value="PROKAR_LIPOPROTEIN"/>
    <property type="match status" value="1"/>
</dbReference>
<organism evidence="4 5">
    <name type="scientific">Dissulfurirhabdus thermomarina</name>
    <dbReference type="NCBI Taxonomy" id="1765737"/>
    <lineage>
        <taxon>Bacteria</taxon>
        <taxon>Deltaproteobacteria</taxon>
        <taxon>Dissulfurirhabdaceae</taxon>
        <taxon>Dissulfurirhabdus</taxon>
    </lineage>
</organism>
<proteinExistence type="predicted"/>
<keyword evidence="5" id="KW-1185">Reference proteome</keyword>
<feature type="repeat" description="NHL" evidence="2">
    <location>
        <begin position="251"/>
        <end position="294"/>
    </location>
</feature>
<dbReference type="Pfam" id="PF01436">
    <property type="entry name" value="NHL"/>
    <property type="match status" value="1"/>
</dbReference>
<sequence length="349" mass="38811">MMRRFRRWARPLLIAAVLAACGPMQRTEAPPGAAELLWPAPPAAPRIRWVGEIRDPRDAGVRPGLWDRVKNFLLGGEKGRIARPYGVLHDEADRLFVVDVAGRAVHCMDRGRGLAVTVPRRREDNPLASPIGIAEDASGRVFVTDSETGRIYVFTPGEWVLRPFTPFRLGRPTGIACGTDRGLIYVADTTAHEVVALGPDGRPRFRFGGRGTGPGRFNFPTDLWVDREGLIYVTDALNARIQVFDPEGRFLRQIGRPGKSPGCFAKPKGVAVDGEGHVYVADALFDAIQVFDREGRLLLVFGESGHRPGEFWMPSGLFIDAEDRIYVADTYNRRIQVFQYLDRDANGYE</sequence>
<accession>A0A6N9TPP7</accession>
<dbReference type="CDD" id="cd14962">
    <property type="entry name" value="NHL_like_6"/>
    <property type="match status" value="1"/>
</dbReference>
<dbReference type="PANTHER" id="PTHR24104">
    <property type="entry name" value="E3 UBIQUITIN-PROTEIN LIGASE NHLRC1-RELATED"/>
    <property type="match status" value="1"/>
</dbReference>
<feature type="chain" id="PRO_5027088564" evidence="3">
    <location>
        <begin position="27"/>
        <end position="349"/>
    </location>
</feature>
<evidence type="ECO:0000313" key="5">
    <source>
        <dbReference type="Proteomes" id="UP000469346"/>
    </source>
</evidence>
<keyword evidence="3" id="KW-0732">Signal</keyword>
<dbReference type="Proteomes" id="UP000469346">
    <property type="component" value="Unassembled WGS sequence"/>
</dbReference>
<feature type="repeat" description="NHL" evidence="2">
    <location>
        <begin position="116"/>
        <end position="157"/>
    </location>
</feature>
<dbReference type="InterPro" id="IPR001258">
    <property type="entry name" value="NHL_repeat"/>
</dbReference>
<dbReference type="Pfam" id="PF17170">
    <property type="entry name" value="DUF5128"/>
    <property type="match status" value="1"/>
</dbReference>
<dbReference type="SUPFAM" id="SSF101898">
    <property type="entry name" value="NHL repeat"/>
    <property type="match status" value="1"/>
</dbReference>
<comment type="caution">
    <text evidence="4">The sequence shown here is derived from an EMBL/GenBank/DDBJ whole genome shotgun (WGS) entry which is preliminary data.</text>
</comment>
<evidence type="ECO:0000313" key="4">
    <source>
        <dbReference type="EMBL" id="NDY41417.1"/>
    </source>
</evidence>
<dbReference type="AlphaFoldDB" id="A0A6N9TPP7"/>
<feature type="signal peptide" evidence="3">
    <location>
        <begin position="1"/>
        <end position="26"/>
    </location>
</feature>
<dbReference type="Gene3D" id="2.120.10.30">
    <property type="entry name" value="TolB, C-terminal domain"/>
    <property type="match status" value="3"/>
</dbReference>
<dbReference type="PANTHER" id="PTHR24104:SF25">
    <property type="entry name" value="PROTEIN LIN-41"/>
    <property type="match status" value="1"/>
</dbReference>
<evidence type="ECO:0000256" key="3">
    <source>
        <dbReference type="SAM" id="SignalP"/>
    </source>
</evidence>